<feature type="compositionally biased region" description="Low complexity" evidence="1">
    <location>
        <begin position="27"/>
        <end position="36"/>
    </location>
</feature>
<evidence type="ECO:0000313" key="3">
    <source>
        <dbReference type="Proteomes" id="UP000218731"/>
    </source>
</evidence>
<name>A0A1L7N6W1_PSEPU</name>
<reference evidence="2 3" key="1">
    <citation type="submission" date="2015-11" db="EMBL/GenBank/DDBJ databases">
        <title>Complete genome sequencing of a biphenyl-degrading bacterium, Pseudomonas putida KF715 (=NBRC110667).</title>
        <authorList>
            <person name="Suenaga H."/>
            <person name="Fujihara N."/>
            <person name="Watanabe T."/>
            <person name="Hirose J."/>
            <person name="Kimura N."/>
            <person name="Yamazoe A."/>
            <person name="Hosoyama A."/>
            <person name="Shimodaira J."/>
            <person name="Furukawa K."/>
        </authorList>
    </citation>
    <scope>NUCLEOTIDE SEQUENCE [LARGE SCALE GENOMIC DNA]</scope>
    <source>
        <strain evidence="2 3">KF715</strain>
    </source>
</reference>
<proteinExistence type="predicted"/>
<dbReference type="EMBL" id="AP015029">
    <property type="protein sequence ID" value="BAW21199.1"/>
    <property type="molecule type" value="Genomic_DNA"/>
</dbReference>
<evidence type="ECO:0000256" key="1">
    <source>
        <dbReference type="SAM" id="MobiDB-lite"/>
    </source>
</evidence>
<evidence type="ECO:0000313" key="2">
    <source>
        <dbReference type="EMBL" id="BAW21199.1"/>
    </source>
</evidence>
<dbReference type="AlphaFoldDB" id="A0A1L7N6W1"/>
<feature type="region of interest" description="Disordered" evidence="1">
    <location>
        <begin position="27"/>
        <end position="101"/>
    </location>
</feature>
<dbReference type="Proteomes" id="UP000218731">
    <property type="component" value="Chromosome 1"/>
</dbReference>
<accession>A0A1L7N6W1</accession>
<protein>
    <submittedName>
        <fullName evidence="2">Putative non-ribosomal peptide synthetase</fullName>
    </submittedName>
</protein>
<gene>
    <name evidence="2" type="ORF">KF715C_ch6260</name>
</gene>
<organism evidence="2 3">
    <name type="scientific">Pseudomonas putida</name>
    <name type="common">Arthrobacter siderocapsulatus</name>
    <dbReference type="NCBI Taxonomy" id="303"/>
    <lineage>
        <taxon>Bacteria</taxon>
        <taxon>Pseudomonadati</taxon>
        <taxon>Pseudomonadota</taxon>
        <taxon>Gammaproteobacteria</taxon>
        <taxon>Pseudomonadales</taxon>
        <taxon>Pseudomonadaceae</taxon>
        <taxon>Pseudomonas</taxon>
    </lineage>
</organism>
<sequence length="101" mass="10274">MTAEQAEVVGQDVTVERLAQLSAERAAADAAGQAAEDGARYGTEGDTDWPGERTDSCASLATREGSADATRNTTHGADGGADFHGVMEGSDFGGVTARALQ</sequence>